<dbReference type="Proteomes" id="UP001331761">
    <property type="component" value="Unassembled WGS sequence"/>
</dbReference>
<evidence type="ECO:0000313" key="1">
    <source>
        <dbReference type="EMBL" id="KAK5981344.1"/>
    </source>
</evidence>
<evidence type="ECO:0000313" key="2">
    <source>
        <dbReference type="Proteomes" id="UP001331761"/>
    </source>
</evidence>
<feature type="non-terminal residue" evidence="1">
    <location>
        <position position="1"/>
    </location>
</feature>
<comment type="caution">
    <text evidence="1">The sequence shown here is derived from an EMBL/GenBank/DDBJ whole genome shotgun (WGS) entry which is preliminary data.</text>
</comment>
<dbReference type="InterPro" id="IPR053295">
    <property type="entry name" value="Innate_immunity_reg"/>
</dbReference>
<sequence length="269" mass="29551">GWFADGQCPQMNVNAIADPRQHSFRQMIFAVESSSAMGAAASRLIDVIKSTIVQLESDTHSPSEMQYSLIVYDDKEVRTISSTNQPDAFIDQFSTTMAELAKNENEIDQSLSLDVIRKAQEIAILFPTTLFLFTSQPSKHSANDSRPISRNVQVNVFTLGDGTTLPENDDLTYHQRETSGRNIPVTMEGITNLTSLLVSSFDENSLVLDDAAEDCSKSIAFSFLVEDVATAAVINVVGLGVQEENMVLLSDSASKCIFRSNHASYGHHY</sequence>
<dbReference type="AlphaFoldDB" id="A0AAN8INU2"/>
<proteinExistence type="predicted"/>
<reference evidence="1 2" key="1">
    <citation type="submission" date="2019-10" db="EMBL/GenBank/DDBJ databases">
        <title>Assembly and Annotation for the nematode Trichostrongylus colubriformis.</title>
        <authorList>
            <person name="Martin J."/>
        </authorList>
    </citation>
    <scope>NUCLEOTIDE SEQUENCE [LARGE SCALE GENOMIC DNA]</scope>
    <source>
        <strain evidence="1">G859</strain>
        <tissue evidence="1">Whole worm</tissue>
    </source>
</reference>
<keyword evidence="2" id="KW-1185">Reference proteome</keyword>
<gene>
    <name evidence="1" type="ORF">GCK32_011134</name>
</gene>
<name>A0AAN8INU2_TRICO</name>
<dbReference type="PANTHER" id="PTHR47324">
    <property type="entry name" value="PROTEIN IRG-7-RELATED"/>
    <property type="match status" value="1"/>
</dbReference>
<protein>
    <submittedName>
        <fullName evidence="1">Uncharacterized protein</fullName>
    </submittedName>
</protein>
<accession>A0AAN8INU2</accession>
<dbReference type="EMBL" id="WIXE01006379">
    <property type="protein sequence ID" value="KAK5981344.1"/>
    <property type="molecule type" value="Genomic_DNA"/>
</dbReference>
<dbReference type="PANTHER" id="PTHR47324:SF4">
    <property type="entry name" value="EGF-LIKE DOMAIN-CONTAINING PROTEIN"/>
    <property type="match status" value="1"/>
</dbReference>
<organism evidence="1 2">
    <name type="scientific">Trichostrongylus colubriformis</name>
    <name type="common">Black scour worm</name>
    <dbReference type="NCBI Taxonomy" id="6319"/>
    <lineage>
        <taxon>Eukaryota</taxon>
        <taxon>Metazoa</taxon>
        <taxon>Ecdysozoa</taxon>
        <taxon>Nematoda</taxon>
        <taxon>Chromadorea</taxon>
        <taxon>Rhabditida</taxon>
        <taxon>Rhabditina</taxon>
        <taxon>Rhabditomorpha</taxon>
        <taxon>Strongyloidea</taxon>
        <taxon>Trichostrongylidae</taxon>
        <taxon>Trichostrongylus</taxon>
    </lineage>
</organism>